<dbReference type="Proteomes" id="UP000019251">
    <property type="component" value="Unassembled WGS sequence"/>
</dbReference>
<feature type="transmembrane region" description="Helical" evidence="1">
    <location>
        <begin position="21"/>
        <end position="41"/>
    </location>
</feature>
<keyword evidence="1" id="KW-0812">Transmembrane</keyword>
<dbReference type="EMBL" id="AODG01000018">
    <property type="protein sequence ID" value="EUJ26220.1"/>
    <property type="molecule type" value="Genomic_DNA"/>
</dbReference>
<protein>
    <submittedName>
        <fullName evidence="2">Uncharacterized protein</fullName>
    </submittedName>
</protein>
<sequence>MKNQLSKFKQFFIENKFVLALLIFLIVALDILLLTKISFIFKPVGVILKNGRCADHFSGNPVLPIQSSGRLAGKT</sequence>
<keyword evidence="1" id="KW-1133">Transmembrane helix</keyword>
<organism evidence="2 3">
    <name type="scientific">Listeria grayi FSL F6-1183</name>
    <dbReference type="NCBI Taxonomy" id="1265827"/>
    <lineage>
        <taxon>Bacteria</taxon>
        <taxon>Bacillati</taxon>
        <taxon>Bacillota</taxon>
        <taxon>Bacilli</taxon>
        <taxon>Bacillales</taxon>
        <taxon>Listeriaceae</taxon>
        <taxon>Listeria</taxon>
    </lineage>
</organism>
<proteinExistence type="predicted"/>
<name>A0A829R2K3_LISGR</name>
<gene>
    <name evidence="2" type="ORF">LMUR_13489</name>
</gene>
<dbReference type="AlphaFoldDB" id="A0A829R2K3"/>
<evidence type="ECO:0000313" key="2">
    <source>
        <dbReference type="EMBL" id="EUJ26220.1"/>
    </source>
</evidence>
<accession>A0A829R2K3</accession>
<reference evidence="2 3" key="1">
    <citation type="submission" date="2012-12" db="EMBL/GenBank/DDBJ databases">
        <title>Novel taxa of Listeriaceae from agricultural environments in the United States.</title>
        <authorList>
            <person name="den Bakker H.C."/>
            <person name="Allred A."/>
            <person name="Warchocki S."/>
            <person name="Wright E.M."/>
            <person name="Burrell A."/>
            <person name="Nightingale K.K."/>
            <person name="Kephart D."/>
            <person name="Wiedmann M."/>
        </authorList>
    </citation>
    <scope>NUCLEOTIDE SEQUENCE [LARGE SCALE GENOMIC DNA]</scope>
    <source>
        <strain evidence="2 3">FSL F6-1183</strain>
    </source>
</reference>
<comment type="caution">
    <text evidence="2">The sequence shown here is derived from an EMBL/GenBank/DDBJ whole genome shotgun (WGS) entry which is preliminary data.</text>
</comment>
<keyword evidence="1" id="KW-0472">Membrane</keyword>
<evidence type="ECO:0000256" key="1">
    <source>
        <dbReference type="SAM" id="Phobius"/>
    </source>
</evidence>
<evidence type="ECO:0000313" key="3">
    <source>
        <dbReference type="Proteomes" id="UP000019251"/>
    </source>
</evidence>